<sequence length="290" mass="33579">MKENTISEPIDFNTSDLKLKGFKVYEAGNDCSAIPTYNRRDFYKICINTGQNIIQYADRGIETDGTILFFGNPHIPYSWEVISESYHGFACVFTEEFLKVNDRSESLHECPLFKISGTPIFYLSAEQKTFLTSLFQKMIVEQDTDYVFKDDLIRNYINLIIHESMKMQPSENFFKHKNASARITSLFLELLERQFPIETKDQPLILKTPQDYAQNLAVHVNHLNRSVKEITGKSTTAHITERIISEAKALLQHTDWSIADIGYSLGFEYPSYFNNYFKRLTGTIPKSLRM</sequence>
<proteinExistence type="predicted"/>
<dbReference type="GO" id="GO:0043565">
    <property type="term" value="F:sequence-specific DNA binding"/>
    <property type="evidence" value="ECO:0007669"/>
    <property type="project" value="InterPro"/>
</dbReference>
<evidence type="ECO:0000313" key="6">
    <source>
        <dbReference type="EMBL" id="TEB45066.1"/>
    </source>
</evidence>
<keyword evidence="3" id="KW-0804">Transcription</keyword>
<evidence type="ECO:0000313" key="5">
    <source>
        <dbReference type="EMBL" id="TCN59807.1"/>
    </source>
</evidence>
<evidence type="ECO:0000259" key="4">
    <source>
        <dbReference type="PROSITE" id="PS01124"/>
    </source>
</evidence>
<reference evidence="5 7" key="1">
    <citation type="journal article" date="2015" name="Stand. Genomic Sci.">
        <title>Genomic Encyclopedia of Bacterial and Archaeal Type Strains, Phase III: the genomes of soil and plant-associated and newly described type strains.</title>
        <authorList>
            <person name="Whitman W.B."/>
            <person name="Woyke T."/>
            <person name="Klenk H.P."/>
            <person name="Zhou Y."/>
            <person name="Lilburn T.G."/>
            <person name="Beck B.J."/>
            <person name="De Vos P."/>
            <person name="Vandamme P."/>
            <person name="Eisen J.A."/>
            <person name="Garrity G."/>
            <person name="Hugenholtz P."/>
            <person name="Kyrpides N.C."/>
        </authorList>
    </citation>
    <scope>NUCLEOTIDE SEQUENCE [LARGE SCALE GENOMIC DNA]</scope>
    <source>
        <strain evidence="5 7">P5626</strain>
    </source>
</reference>
<organism evidence="6 8">
    <name type="scientific">Flavobacterium circumlabens</name>
    <dbReference type="NCBI Taxonomy" id="2133765"/>
    <lineage>
        <taxon>Bacteria</taxon>
        <taxon>Pseudomonadati</taxon>
        <taxon>Bacteroidota</taxon>
        <taxon>Flavobacteriia</taxon>
        <taxon>Flavobacteriales</taxon>
        <taxon>Flavobacteriaceae</taxon>
        <taxon>Flavobacterium</taxon>
    </lineage>
</organism>
<dbReference type="SUPFAM" id="SSF46689">
    <property type="entry name" value="Homeodomain-like"/>
    <property type="match status" value="1"/>
</dbReference>
<reference evidence="5" key="3">
    <citation type="submission" date="2019-03" db="EMBL/GenBank/DDBJ databases">
        <authorList>
            <person name="Whitman W."/>
            <person name="Huntemann M."/>
            <person name="Clum A."/>
            <person name="Pillay M."/>
            <person name="Palaniappan K."/>
            <person name="Varghese N."/>
            <person name="Mikhailova N."/>
            <person name="Stamatis D."/>
            <person name="Reddy T."/>
            <person name="Daum C."/>
            <person name="Shapiro N."/>
            <person name="Ivanova N."/>
            <person name="Kyrpides N."/>
            <person name="Woyke T."/>
        </authorList>
    </citation>
    <scope>NUCLEOTIDE SEQUENCE</scope>
    <source>
        <strain evidence="5">P5626</strain>
    </source>
</reference>
<feature type="domain" description="HTH araC/xylS-type" evidence="4">
    <location>
        <begin position="181"/>
        <end position="290"/>
    </location>
</feature>
<evidence type="ECO:0000256" key="1">
    <source>
        <dbReference type="ARBA" id="ARBA00023015"/>
    </source>
</evidence>
<dbReference type="PANTHER" id="PTHR43280">
    <property type="entry name" value="ARAC-FAMILY TRANSCRIPTIONAL REGULATOR"/>
    <property type="match status" value="1"/>
</dbReference>
<name>A0A4Y7UFC7_9FLAO</name>
<dbReference type="AlphaFoldDB" id="A0A4Y7UFC7"/>
<dbReference type="GO" id="GO:0003700">
    <property type="term" value="F:DNA-binding transcription factor activity"/>
    <property type="evidence" value="ECO:0007669"/>
    <property type="project" value="InterPro"/>
</dbReference>
<dbReference type="EMBL" id="SLWA01000002">
    <property type="protein sequence ID" value="TCN59807.1"/>
    <property type="molecule type" value="Genomic_DNA"/>
</dbReference>
<evidence type="ECO:0000256" key="2">
    <source>
        <dbReference type="ARBA" id="ARBA00023125"/>
    </source>
</evidence>
<dbReference type="Pfam" id="PF12833">
    <property type="entry name" value="HTH_18"/>
    <property type="match status" value="1"/>
</dbReference>
<dbReference type="Gene3D" id="1.10.10.60">
    <property type="entry name" value="Homeodomain-like"/>
    <property type="match status" value="1"/>
</dbReference>
<dbReference type="PANTHER" id="PTHR43280:SF32">
    <property type="entry name" value="TRANSCRIPTIONAL REGULATORY PROTEIN"/>
    <property type="match status" value="1"/>
</dbReference>
<reference evidence="6 8" key="2">
    <citation type="journal article" date="2018" name="Syst. Appl. Microbiol.">
        <title>Flavobacterium circumlabens sp. nov. and Flavobacterium cupreum sp. nov., two psychrotrophic species isolated from Antarctic environmental samples.</title>
        <authorList>
            <person name="Kralova S."/>
            <person name="Busse H.J."/>
            <person name="Svec P."/>
            <person name="Maslanova I."/>
            <person name="Stankova E."/>
            <person name="Bartak M."/>
            <person name="Sedlacek I."/>
        </authorList>
    </citation>
    <scope>NUCLEOTIDE SEQUENCE [LARGE SCALE GENOMIC DNA]</scope>
    <source>
        <strain evidence="6 8">CCM 8828</strain>
    </source>
</reference>
<keyword evidence="7" id="KW-1185">Reference proteome</keyword>
<dbReference type="Proteomes" id="UP000298340">
    <property type="component" value="Unassembled WGS sequence"/>
</dbReference>
<dbReference type="SMART" id="SM00342">
    <property type="entry name" value="HTH_ARAC"/>
    <property type="match status" value="1"/>
</dbReference>
<gene>
    <name evidence="6" type="ORF">D0809_07760</name>
    <name evidence="5" type="ORF">EV142_102427</name>
</gene>
<dbReference type="RefSeq" id="WP_132033742.1">
    <property type="nucleotide sequence ID" value="NZ_QWDN01000002.1"/>
</dbReference>
<dbReference type="PROSITE" id="PS01124">
    <property type="entry name" value="HTH_ARAC_FAMILY_2"/>
    <property type="match status" value="1"/>
</dbReference>
<dbReference type="InterPro" id="IPR009057">
    <property type="entry name" value="Homeodomain-like_sf"/>
</dbReference>
<dbReference type="OrthoDB" id="629929at2"/>
<accession>A0A4Y7UFC7</accession>
<evidence type="ECO:0000256" key="3">
    <source>
        <dbReference type="ARBA" id="ARBA00023163"/>
    </source>
</evidence>
<evidence type="ECO:0000313" key="7">
    <source>
        <dbReference type="Proteomes" id="UP000295270"/>
    </source>
</evidence>
<dbReference type="InterPro" id="IPR018060">
    <property type="entry name" value="HTH_AraC"/>
</dbReference>
<protein>
    <submittedName>
        <fullName evidence="6">AraC family transcriptional regulator</fullName>
    </submittedName>
    <submittedName>
        <fullName evidence="5">Helix-turn-helix protein</fullName>
    </submittedName>
</protein>
<keyword evidence="2" id="KW-0238">DNA-binding</keyword>
<evidence type="ECO:0000313" key="8">
    <source>
        <dbReference type="Proteomes" id="UP000298340"/>
    </source>
</evidence>
<keyword evidence="1" id="KW-0805">Transcription regulation</keyword>
<dbReference type="EMBL" id="QWDN01000002">
    <property type="protein sequence ID" value="TEB45066.1"/>
    <property type="molecule type" value="Genomic_DNA"/>
</dbReference>
<comment type="caution">
    <text evidence="6">The sequence shown here is derived from an EMBL/GenBank/DDBJ whole genome shotgun (WGS) entry which is preliminary data.</text>
</comment>
<dbReference type="Proteomes" id="UP000295270">
    <property type="component" value="Unassembled WGS sequence"/>
</dbReference>